<dbReference type="AlphaFoldDB" id="X1GNF2"/>
<comment type="caution">
    <text evidence="1">The sequence shown here is derived from an EMBL/GenBank/DDBJ whole genome shotgun (WGS) entry which is preliminary data.</text>
</comment>
<accession>X1GNF2</accession>
<dbReference type="EMBL" id="BARU01023916">
    <property type="protein sequence ID" value="GAH58712.1"/>
    <property type="molecule type" value="Genomic_DNA"/>
</dbReference>
<organism evidence="1">
    <name type="scientific">marine sediment metagenome</name>
    <dbReference type="NCBI Taxonomy" id="412755"/>
    <lineage>
        <taxon>unclassified sequences</taxon>
        <taxon>metagenomes</taxon>
        <taxon>ecological metagenomes</taxon>
    </lineage>
</organism>
<name>X1GNF2_9ZZZZ</name>
<dbReference type="Gene3D" id="1.10.1370.30">
    <property type="match status" value="1"/>
</dbReference>
<sequence length="276" mass="31951">DEICKQAEKFLMELLEEEYLAGAGISETIDTDSIFAKYSQLAEMESFFALREYASSVTDGEEKRRLGYLLEFCGQFLEGFASRKLKDKIDNTEANQTLEFDGKTHSFRMSQVLLRNIAEREKRRELEDLILGIVAKNNGLYLDYWRFGHRIAGELGYGSYVGYCEDLGRLDLAQLGQVTADFLKGTEELFRENMKYQVDKVLGIPLEELERHDSLFLFRATAYDRLFQKGRMLPAVERWAGDMGIDMRAKGNIHFDLEQRDRKRPRAFCCPIEIPN</sequence>
<protein>
    <recommendedName>
        <fullName evidence="2">Peptidase M3A/M3B catalytic domain-containing protein</fullName>
    </recommendedName>
</protein>
<gene>
    <name evidence="1" type="ORF">S03H2_38763</name>
</gene>
<feature type="non-terminal residue" evidence="1">
    <location>
        <position position="1"/>
    </location>
</feature>
<evidence type="ECO:0008006" key="2">
    <source>
        <dbReference type="Google" id="ProtNLM"/>
    </source>
</evidence>
<evidence type="ECO:0000313" key="1">
    <source>
        <dbReference type="EMBL" id="GAH58712.1"/>
    </source>
</evidence>
<reference evidence="1" key="1">
    <citation type="journal article" date="2014" name="Front. Microbiol.">
        <title>High frequency of phylogenetically diverse reductive dehalogenase-homologous genes in deep subseafloor sedimentary metagenomes.</title>
        <authorList>
            <person name="Kawai M."/>
            <person name="Futagami T."/>
            <person name="Toyoda A."/>
            <person name="Takaki Y."/>
            <person name="Nishi S."/>
            <person name="Hori S."/>
            <person name="Arai W."/>
            <person name="Tsubouchi T."/>
            <person name="Morono Y."/>
            <person name="Uchiyama I."/>
            <person name="Ito T."/>
            <person name="Fujiyama A."/>
            <person name="Inagaki F."/>
            <person name="Takami H."/>
        </authorList>
    </citation>
    <scope>NUCLEOTIDE SEQUENCE</scope>
    <source>
        <strain evidence="1">Expedition CK06-06</strain>
    </source>
</reference>
<dbReference type="SUPFAM" id="SSF55486">
    <property type="entry name" value="Metalloproteases ('zincins'), catalytic domain"/>
    <property type="match status" value="1"/>
</dbReference>
<feature type="non-terminal residue" evidence="1">
    <location>
        <position position="276"/>
    </location>
</feature>
<proteinExistence type="predicted"/>